<evidence type="ECO:0000256" key="3">
    <source>
        <dbReference type="ARBA" id="ARBA00023163"/>
    </source>
</evidence>
<evidence type="ECO:0000313" key="5">
    <source>
        <dbReference type="EMBL" id="OAM91246.1"/>
    </source>
</evidence>
<evidence type="ECO:0000313" key="6">
    <source>
        <dbReference type="Proteomes" id="UP000078486"/>
    </source>
</evidence>
<dbReference type="SUPFAM" id="SSF53822">
    <property type="entry name" value="Periplasmic binding protein-like I"/>
    <property type="match status" value="1"/>
</dbReference>
<dbReference type="PROSITE" id="PS50949">
    <property type="entry name" value="HTH_GNTR"/>
    <property type="match status" value="1"/>
</dbReference>
<keyword evidence="2" id="KW-0238">DNA-binding</keyword>
<comment type="caution">
    <text evidence="5">The sequence shown here is derived from an EMBL/GenBank/DDBJ whole genome shotgun (WGS) entry which is preliminary data.</text>
</comment>
<dbReference type="SUPFAM" id="SSF46785">
    <property type="entry name" value="Winged helix' DNA-binding domain"/>
    <property type="match status" value="1"/>
</dbReference>
<reference evidence="5 6" key="1">
    <citation type="submission" date="2016-01" db="EMBL/GenBank/DDBJ databases">
        <title>High potential of lignocellulose degradation of a new Verrucomicrobia species.</title>
        <authorList>
            <person name="Wang Y."/>
            <person name="Shi Y."/>
            <person name="Qiu Z."/>
            <person name="Liu S."/>
            <person name="Yang H."/>
        </authorList>
    </citation>
    <scope>NUCLEOTIDE SEQUENCE [LARGE SCALE GENOMIC DNA]</scope>
    <source>
        <strain evidence="5 6">TSB47</strain>
    </source>
</reference>
<dbReference type="InterPro" id="IPR046335">
    <property type="entry name" value="LacI/GalR-like_sensor"/>
</dbReference>
<dbReference type="GO" id="GO:0003700">
    <property type="term" value="F:DNA-binding transcription factor activity"/>
    <property type="evidence" value="ECO:0007669"/>
    <property type="project" value="InterPro"/>
</dbReference>
<evidence type="ECO:0000256" key="2">
    <source>
        <dbReference type="ARBA" id="ARBA00023125"/>
    </source>
</evidence>
<dbReference type="Pfam" id="PF13377">
    <property type="entry name" value="Peripla_BP_3"/>
    <property type="match status" value="1"/>
</dbReference>
<accession>A0A178IQ58</accession>
<dbReference type="PANTHER" id="PTHR30146:SF155">
    <property type="entry name" value="ALANINE RACEMASE"/>
    <property type="match status" value="1"/>
</dbReference>
<dbReference type="OrthoDB" id="180305at2"/>
<dbReference type="Pfam" id="PF00392">
    <property type="entry name" value="GntR"/>
    <property type="match status" value="1"/>
</dbReference>
<dbReference type="GO" id="GO:0000976">
    <property type="term" value="F:transcription cis-regulatory region binding"/>
    <property type="evidence" value="ECO:0007669"/>
    <property type="project" value="TreeGrafter"/>
</dbReference>
<evidence type="ECO:0000259" key="4">
    <source>
        <dbReference type="PROSITE" id="PS50949"/>
    </source>
</evidence>
<dbReference type="RefSeq" id="WP_084441854.1">
    <property type="nucleotide sequence ID" value="NZ_CP109796.1"/>
</dbReference>
<organism evidence="5 6">
    <name type="scientific">Termitidicoccus mucosus</name>
    <dbReference type="NCBI Taxonomy" id="1184151"/>
    <lineage>
        <taxon>Bacteria</taxon>
        <taxon>Pseudomonadati</taxon>
        <taxon>Verrucomicrobiota</taxon>
        <taxon>Opitutia</taxon>
        <taxon>Opitutales</taxon>
        <taxon>Opitutaceae</taxon>
        <taxon>Termitidicoccus</taxon>
    </lineage>
</organism>
<protein>
    <recommendedName>
        <fullName evidence="4">HTH gntR-type domain-containing protein</fullName>
    </recommendedName>
</protein>
<dbReference type="PANTHER" id="PTHR30146">
    <property type="entry name" value="LACI-RELATED TRANSCRIPTIONAL REPRESSOR"/>
    <property type="match status" value="1"/>
</dbReference>
<dbReference type="InterPro" id="IPR036390">
    <property type="entry name" value="WH_DNA-bd_sf"/>
</dbReference>
<feature type="domain" description="HTH gntR-type" evidence="4">
    <location>
        <begin position="5"/>
        <end position="75"/>
    </location>
</feature>
<keyword evidence="6" id="KW-1185">Reference proteome</keyword>
<dbReference type="CDD" id="cd07377">
    <property type="entry name" value="WHTH_GntR"/>
    <property type="match status" value="1"/>
</dbReference>
<dbReference type="SMART" id="SM00345">
    <property type="entry name" value="HTH_GNTR"/>
    <property type="match status" value="1"/>
</dbReference>
<evidence type="ECO:0000256" key="1">
    <source>
        <dbReference type="ARBA" id="ARBA00023015"/>
    </source>
</evidence>
<dbReference type="Gene3D" id="3.40.50.2300">
    <property type="match status" value="2"/>
</dbReference>
<dbReference type="Gene3D" id="1.10.10.10">
    <property type="entry name" value="Winged helix-like DNA-binding domain superfamily/Winged helix DNA-binding domain"/>
    <property type="match status" value="1"/>
</dbReference>
<dbReference type="STRING" id="1184151.AW736_04035"/>
<dbReference type="CDD" id="cd06267">
    <property type="entry name" value="PBP1_LacI_sugar_binding-like"/>
    <property type="match status" value="1"/>
</dbReference>
<proteinExistence type="predicted"/>
<dbReference type="InterPro" id="IPR028082">
    <property type="entry name" value="Peripla_BP_I"/>
</dbReference>
<dbReference type="Proteomes" id="UP000078486">
    <property type="component" value="Unassembled WGS sequence"/>
</dbReference>
<dbReference type="AlphaFoldDB" id="A0A178IQ58"/>
<dbReference type="InterPro" id="IPR000524">
    <property type="entry name" value="Tscrpt_reg_HTH_GntR"/>
</dbReference>
<gene>
    <name evidence="5" type="ORF">AW736_04035</name>
</gene>
<keyword evidence="1" id="KW-0805">Transcription regulation</keyword>
<keyword evidence="3" id="KW-0804">Transcription</keyword>
<dbReference type="EMBL" id="LRRQ01000032">
    <property type="protein sequence ID" value="OAM91246.1"/>
    <property type="molecule type" value="Genomic_DNA"/>
</dbReference>
<name>A0A178IQ58_9BACT</name>
<dbReference type="PRINTS" id="PR00035">
    <property type="entry name" value="HTHGNTR"/>
</dbReference>
<dbReference type="InterPro" id="IPR036388">
    <property type="entry name" value="WH-like_DNA-bd_sf"/>
</dbReference>
<sequence>MNNIIPQRLPLAAQTADVIRDGIMSGRWLSTLPGERQLSTSLQVSRSTLRTALAMLAKEKLIRIEKGLASKITLSKREHPLHTKEWRVACILPSPLWQQRNFLTLWLDMARDRLQKMGARLDLHESPRYYQKDGAKALEELTHRHPRECWLPVRSTHIMQSWFQQSGLPVILAGSIFDGIAIPSLDYDHWKVGRHAAGMLLSRGHRRIAMICGIPNNAGVIACEAGFREILTRHGDVDYAVEYHEETVESICRVVDRLFARAKRPTALFLMPSKDWVTASGHLAQRGFLVPRDVSVILAQHEPYLAQCVPEPARYITSANVFAKHLVRMLQQMREHTLPPHIKKRLLPDFLEGRSLKSIN</sequence>